<comment type="caution">
    <text evidence="3">The sequence shown here is derived from an EMBL/GenBank/DDBJ whole genome shotgun (WGS) entry which is preliminary data.</text>
</comment>
<dbReference type="RefSeq" id="WP_030536188.1">
    <property type="nucleotide sequence ID" value="NZ_AP026691.1"/>
</dbReference>
<accession>A0A2A5JGX5</accession>
<gene>
    <name evidence="3" type="ORF">CHR55_07280</name>
</gene>
<organism evidence="3 4">
    <name type="scientific">Rhodococcus qingshengii</name>
    <dbReference type="NCBI Taxonomy" id="334542"/>
    <lineage>
        <taxon>Bacteria</taxon>
        <taxon>Bacillati</taxon>
        <taxon>Actinomycetota</taxon>
        <taxon>Actinomycetes</taxon>
        <taxon>Mycobacteriales</taxon>
        <taxon>Nocardiaceae</taxon>
        <taxon>Rhodococcus</taxon>
        <taxon>Rhodococcus erythropolis group</taxon>
    </lineage>
</organism>
<evidence type="ECO:0000313" key="4">
    <source>
        <dbReference type="Proteomes" id="UP000230886"/>
    </source>
</evidence>
<dbReference type="AlphaFoldDB" id="A0A069JB06"/>
<dbReference type="Gene3D" id="3.40.50.720">
    <property type="entry name" value="NAD(P)-binding Rossmann-like Domain"/>
    <property type="match status" value="1"/>
</dbReference>
<dbReference type="InterPro" id="IPR002347">
    <property type="entry name" value="SDR_fam"/>
</dbReference>
<dbReference type="EMBL" id="NOVD01000003">
    <property type="protein sequence ID" value="PCK28221.1"/>
    <property type="molecule type" value="Genomic_DNA"/>
</dbReference>
<evidence type="ECO:0000313" key="3">
    <source>
        <dbReference type="EMBL" id="PCK28221.1"/>
    </source>
</evidence>
<dbReference type="KEGG" id="rqi:C1M55_29020"/>
<dbReference type="CDD" id="cd05233">
    <property type="entry name" value="SDR_c"/>
    <property type="match status" value="1"/>
</dbReference>
<reference evidence="3 4" key="1">
    <citation type="submission" date="2017-07" db="EMBL/GenBank/DDBJ databases">
        <title>Draft sequence of Rhodococcus enclensis 23b-28.</title>
        <authorList>
            <person name="Besaury L."/>
            <person name="Sancelme M."/>
            <person name="Amato P."/>
            <person name="Lallement A."/>
            <person name="Delort A.-M."/>
        </authorList>
    </citation>
    <scope>NUCLEOTIDE SEQUENCE [LARGE SCALE GENOMIC DNA]</scope>
    <source>
        <strain evidence="3 4">23b-28</strain>
    </source>
</reference>
<dbReference type="Proteomes" id="UP000230886">
    <property type="component" value="Unassembled WGS sequence"/>
</dbReference>
<comment type="similarity">
    <text evidence="1">Belongs to the short-chain dehydrogenases/reductases (SDR) family.</text>
</comment>
<dbReference type="PANTHER" id="PTHR24321:SF8">
    <property type="entry name" value="ESTRADIOL 17-BETA-DEHYDROGENASE 8-RELATED"/>
    <property type="match status" value="1"/>
</dbReference>
<accession>A0A069JB06</accession>
<dbReference type="FunFam" id="3.40.50.720:FF:000084">
    <property type="entry name" value="Short-chain dehydrogenase reductase"/>
    <property type="match status" value="1"/>
</dbReference>
<protein>
    <submittedName>
        <fullName evidence="3">NAD(P)-dependent oxidoreductase</fullName>
    </submittedName>
</protein>
<keyword evidence="2" id="KW-0560">Oxidoreductase</keyword>
<sequence>MPINTSRFAGKTAVVTGAASGIGAAIALRLIDEGAQVAGIDIAAEGLKEIASQHGGAFLAVPTDVTKESDVAEALAAAAAEFGGIDLAFNVAGASRVGQIVDLDEADWDFTIDLVQKGVFLCTKHEARHIREHGRGGAIVNVSSLNAHVPSPYGSAYATGKAGVEMFSKNAAIELAASGIRVNAVLPGLVDTPLVAPVMNYEPARDMFLSRIPMSRAATPDEIAGPCLYLASDDASYITGTSLVVDGGWEVSNYPDLTTLGN</sequence>
<dbReference type="PRINTS" id="PR00081">
    <property type="entry name" value="GDHRDH"/>
</dbReference>
<dbReference type="NCBIfam" id="NF005559">
    <property type="entry name" value="PRK07231.1"/>
    <property type="match status" value="1"/>
</dbReference>
<evidence type="ECO:0000256" key="1">
    <source>
        <dbReference type="ARBA" id="ARBA00006484"/>
    </source>
</evidence>
<dbReference type="PANTHER" id="PTHR24321">
    <property type="entry name" value="DEHYDROGENASES, SHORT CHAIN"/>
    <property type="match status" value="1"/>
</dbReference>
<dbReference type="PROSITE" id="PS00061">
    <property type="entry name" value="ADH_SHORT"/>
    <property type="match status" value="1"/>
</dbReference>
<dbReference type="InterPro" id="IPR036291">
    <property type="entry name" value="NAD(P)-bd_dom_sf"/>
</dbReference>
<evidence type="ECO:0000256" key="2">
    <source>
        <dbReference type="ARBA" id="ARBA00023002"/>
    </source>
</evidence>
<proteinExistence type="inferred from homology"/>
<dbReference type="PRINTS" id="PR00080">
    <property type="entry name" value="SDRFAMILY"/>
</dbReference>
<dbReference type="Pfam" id="PF13561">
    <property type="entry name" value="adh_short_C2"/>
    <property type="match status" value="1"/>
</dbReference>
<dbReference type="InterPro" id="IPR020904">
    <property type="entry name" value="Sc_DH/Rdtase_CS"/>
</dbReference>
<dbReference type="GO" id="GO:0016491">
    <property type="term" value="F:oxidoreductase activity"/>
    <property type="evidence" value="ECO:0007669"/>
    <property type="project" value="UniProtKB-KW"/>
</dbReference>
<name>A0A069JB06_RHOSG</name>
<dbReference type="SUPFAM" id="SSF51735">
    <property type="entry name" value="NAD(P)-binding Rossmann-fold domains"/>
    <property type="match status" value="1"/>
</dbReference>